<protein>
    <submittedName>
        <fullName evidence="2">Uncharacterized protein</fullName>
    </submittedName>
</protein>
<accession>A0A0K0FRK4</accession>
<dbReference type="AlphaFoldDB" id="A0A0K0FRK4"/>
<name>A0A0K0FRK4_STRVS</name>
<keyword evidence="1" id="KW-1185">Reference proteome</keyword>
<dbReference type="Proteomes" id="UP000035680">
    <property type="component" value="Unassembled WGS sequence"/>
</dbReference>
<proteinExistence type="predicted"/>
<sequence>MVSMTIDQSSVILSLFVCQKNTSKELCQETSMAIRVSMDILKKINEDEKNMDISNKQKQDVVQGKSISEVIDKSEVYAATLLKTKKDIKKLAEKMINALNSKYKDHFKHLIDVMAESLKEDFTLSD</sequence>
<evidence type="ECO:0000313" key="1">
    <source>
        <dbReference type="Proteomes" id="UP000035680"/>
    </source>
</evidence>
<organism evidence="1 2">
    <name type="scientific">Strongyloides venezuelensis</name>
    <name type="common">Threadworm</name>
    <dbReference type="NCBI Taxonomy" id="75913"/>
    <lineage>
        <taxon>Eukaryota</taxon>
        <taxon>Metazoa</taxon>
        <taxon>Ecdysozoa</taxon>
        <taxon>Nematoda</taxon>
        <taxon>Chromadorea</taxon>
        <taxon>Rhabditida</taxon>
        <taxon>Tylenchina</taxon>
        <taxon>Panagrolaimomorpha</taxon>
        <taxon>Strongyloidoidea</taxon>
        <taxon>Strongyloididae</taxon>
        <taxon>Strongyloides</taxon>
    </lineage>
</organism>
<reference evidence="1" key="1">
    <citation type="submission" date="2014-07" db="EMBL/GenBank/DDBJ databases">
        <authorList>
            <person name="Martin A.A"/>
            <person name="De Silva N."/>
        </authorList>
    </citation>
    <scope>NUCLEOTIDE SEQUENCE</scope>
</reference>
<evidence type="ECO:0000313" key="2">
    <source>
        <dbReference type="WBParaSite" id="SVE_1253500.1"/>
    </source>
</evidence>
<reference evidence="2" key="2">
    <citation type="submission" date="2015-08" db="UniProtKB">
        <authorList>
            <consortium name="WormBaseParasite"/>
        </authorList>
    </citation>
    <scope>IDENTIFICATION</scope>
</reference>
<dbReference type="WBParaSite" id="SVE_1253500.1">
    <property type="protein sequence ID" value="SVE_1253500.1"/>
    <property type="gene ID" value="SVE_1253500"/>
</dbReference>